<evidence type="ECO:0000313" key="3">
    <source>
        <dbReference type="EMBL" id="RKH67583.1"/>
    </source>
</evidence>
<protein>
    <submittedName>
        <fullName evidence="3">DUF4157 domain-containing protein</fullName>
    </submittedName>
</protein>
<feature type="region of interest" description="Disordered" evidence="1">
    <location>
        <begin position="1"/>
        <end position="21"/>
    </location>
</feature>
<sequence>MPVPPIVDALPPPAQAGSGRPLPVAVRQRFESGFGEGLGDVRLHEGTHALPPGMAALTVGTDLYFAPGHPALASPDGLALLAHELVHVLQQRAGRVPGGQGATALVVDSRLEHEADLLGALALQGRLGPAEAARFFGGPRQAFSLAAQPKIGFEFQTSATFHNSAKKSRSSLIKVAGLEIAQGQGFQILCDEGDLEFRTDPFEESTAGRAHLMETLKRIQACIDAIKEASDGKKLSDICHTLSHTKIVYVHDTAKVVSGRPQASVGVRLGTMENLMKFLTDKDLNAIFKDKSALYEASRAMAMRFVKTKNLDTEDRRALRGLVSLFYTYVLMGGVRRDKKLDYPKKNHPLMHRTDFHAMYQVLSPTARLAFQDLDGLLGVLNKTKGMLGVMKLKKDLTDSAFVYPGGFTVSGALTKRELQPLQGFFKGQTSHGPTLRQWMDSIVNPGPSKKDLMSPPPGCQAEDSMGALGTETVGPYGDMSDGVIVEVRHMNSATDEDLPRVLGLVFDSIMAINGGYNAFATTIKDRFPTEAVWQFEHDAYMALREDDL</sequence>
<dbReference type="Pfam" id="PF13699">
    <property type="entry name" value="eCIS_core"/>
    <property type="match status" value="1"/>
</dbReference>
<reference evidence="4" key="1">
    <citation type="submission" date="2018-09" db="EMBL/GenBank/DDBJ databases">
        <authorList>
            <person name="Livingstone P.G."/>
            <person name="Whitworth D.E."/>
        </authorList>
    </citation>
    <scope>NUCLEOTIDE SEQUENCE [LARGE SCALE GENOMIC DNA]</scope>
    <source>
        <strain evidence="4">AB050A</strain>
    </source>
</reference>
<gene>
    <name evidence="3" type="ORF">D7W81_13785</name>
</gene>
<keyword evidence="4" id="KW-1185">Reference proteome</keyword>
<dbReference type="EMBL" id="RAWK01000070">
    <property type="protein sequence ID" value="RKH67583.1"/>
    <property type="molecule type" value="Genomic_DNA"/>
</dbReference>
<accession>A0A3A8QFV8</accession>
<dbReference type="InterPro" id="IPR025295">
    <property type="entry name" value="eCIS_core_dom"/>
</dbReference>
<evidence type="ECO:0000256" key="1">
    <source>
        <dbReference type="SAM" id="MobiDB-lite"/>
    </source>
</evidence>
<dbReference type="Proteomes" id="UP000267003">
    <property type="component" value="Unassembled WGS sequence"/>
</dbReference>
<comment type="caution">
    <text evidence="3">The sequence shown here is derived from an EMBL/GenBank/DDBJ whole genome shotgun (WGS) entry which is preliminary data.</text>
</comment>
<feature type="compositionally biased region" description="Pro residues" evidence="1">
    <location>
        <begin position="1"/>
        <end position="14"/>
    </location>
</feature>
<organism evidence="3 4">
    <name type="scientific">Corallococcus aberystwythensis</name>
    <dbReference type="NCBI Taxonomy" id="2316722"/>
    <lineage>
        <taxon>Bacteria</taxon>
        <taxon>Pseudomonadati</taxon>
        <taxon>Myxococcota</taxon>
        <taxon>Myxococcia</taxon>
        <taxon>Myxococcales</taxon>
        <taxon>Cystobacterineae</taxon>
        <taxon>Myxococcaceae</taxon>
        <taxon>Corallococcus</taxon>
    </lineage>
</organism>
<evidence type="ECO:0000313" key="4">
    <source>
        <dbReference type="Proteomes" id="UP000267003"/>
    </source>
</evidence>
<feature type="domain" description="eCIS core" evidence="2">
    <location>
        <begin position="21"/>
        <end position="94"/>
    </location>
</feature>
<dbReference type="AlphaFoldDB" id="A0A3A8QFV8"/>
<proteinExistence type="predicted"/>
<evidence type="ECO:0000259" key="2">
    <source>
        <dbReference type="Pfam" id="PF13699"/>
    </source>
</evidence>
<name>A0A3A8QFV8_9BACT</name>